<accession>A0A9D0ZM84</accession>
<organism evidence="16 17">
    <name type="scientific">Candidatus Pullichristensenella stercorigallinarum</name>
    <dbReference type="NCBI Taxonomy" id="2840909"/>
    <lineage>
        <taxon>Bacteria</taxon>
        <taxon>Bacillati</taxon>
        <taxon>Bacillota</taxon>
        <taxon>Clostridia</taxon>
        <taxon>Candidatus Pullichristensenella</taxon>
    </lineage>
</organism>
<keyword evidence="8 13" id="KW-0457">Lysine biosynthesis</keyword>
<sequence length="242" mass="25630">MKLILVGHGRMGKMIEELLAPREDVELLGVVAPGLFENPADVPGKPDALIDFSYPGNLEYTLLHATQTGAAAVIGTTGLSAAQVERIRAASEHIPVVYDANFSLGVAVLRKTLRQAGPLLLRCGFDAEIVETHHNRKADAPSGTAKALLKAIDPEDAYAHVYGREGLPGARGKEIGVHAVRGGTVAGEHRALFFGEDETLEFRHSAASRRIFAAGAVLALDFAVGHAPGLYSVDDVLGLNEI</sequence>
<feature type="domain" description="Dihydrodipicolinate reductase C-terminal" evidence="15">
    <location>
        <begin position="105"/>
        <end position="237"/>
    </location>
</feature>
<dbReference type="SUPFAM" id="SSF55347">
    <property type="entry name" value="Glyceraldehyde-3-phosphate dehydrogenase-like, C-terminal domain"/>
    <property type="match status" value="1"/>
</dbReference>
<comment type="caution">
    <text evidence="13">Lacks conserved residue(s) required for the propagation of feature annotation.</text>
</comment>
<evidence type="ECO:0000256" key="1">
    <source>
        <dbReference type="ARBA" id="ARBA00006642"/>
    </source>
</evidence>
<keyword evidence="6 13" id="KW-0560">Oxidoreductase</keyword>
<evidence type="ECO:0000256" key="7">
    <source>
        <dbReference type="ARBA" id="ARBA00023027"/>
    </source>
</evidence>
<dbReference type="CDD" id="cd02274">
    <property type="entry name" value="DHDPR_N"/>
    <property type="match status" value="1"/>
</dbReference>
<dbReference type="InterPro" id="IPR022664">
    <property type="entry name" value="DapB_N_CS"/>
</dbReference>
<comment type="caution">
    <text evidence="16">The sequence shown here is derived from an EMBL/GenBank/DDBJ whole genome shotgun (WGS) entry which is preliminary data.</text>
</comment>
<feature type="domain" description="Dihydrodipicolinate reductase N-terminal" evidence="14">
    <location>
        <begin position="1"/>
        <end position="102"/>
    </location>
</feature>
<feature type="binding site" evidence="13">
    <location>
        <begin position="75"/>
        <end position="77"/>
    </location>
    <ligand>
        <name>NAD(+)</name>
        <dbReference type="ChEBI" id="CHEBI:57540"/>
    </ligand>
</feature>
<comment type="catalytic activity">
    <reaction evidence="11 13">
        <text>(S)-2,3,4,5-tetrahydrodipicolinate + NADP(+) + H2O = (2S,4S)-4-hydroxy-2,3,4,5-tetrahydrodipicolinate + NADPH + H(+)</text>
        <dbReference type="Rhea" id="RHEA:35331"/>
        <dbReference type="ChEBI" id="CHEBI:15377"/>
        <dbReference type="ChEBI" id="CHEBI:15378"/>
        <dbReference type="ChEBI" id="CHEBI:16845"/>
        <dbReference type="ChEBI" id="CHEBI:57783"/>
        <dbReference type="ChEBI" id="CHEBI:58349"/>
        <dbReference type="ChEBI" id="CHEBI:67139"/>
        <dbReference type="EC" id="1.17.1.8"/>
    </reaction>
</comment>
<feature type="binding site" evidence="13">
    <location>
        <begin position="143"/>
        <end position="144"/>
    </location>
    <ligand>
        <name>(S)-2,3,4,5-tetrahydrodipicolinate</name>
        <dbReference type="ChEBI" id="CHEBI:16845"/>
    </ligand>
</feature>
<evidence type="ECO:0000256" key="9">
    <source>
        <dbReference type="ARBA" id="ARBA00037922"/>
    </source>
</evidence>
<dbReference type="GO" id="GO:0016726">
    <property type="term" value="F:oxidoreductase activity, acting on CH or CH2 groups, NAD or NADP as acceptor"/>
    <property type="evidence" value="ECO:0007669"/>
    <property type="project" value="UniProtKB-UniRule"/>
</dbReference>
<evidence type="ECO:0000256" key="3">
    <source>
        <dbReference type="ARBA" id="ARBA00022605"/>
    </source>
</evidence>
<feature type="binding site" evidence="13">
    <location>
        <position position="37"/>
    </location>
    <ligand>
        <name>NAD(+)</name>
        <dbReference type="ChEBI" id="CHEBI:57540"/>
    </ligand>
</feature>
<comment type="caution">
    <text evidence="13">Was originally thought to be a dihydrodipicolinate reductase (DHDPR), catalyzing the conversion of dihydrodipicolinate to tetrahydrodipicolinate. However, it was shown in E.coli that the substrate of the enzymatic reaction is not dihydrodipicolinate (DHDP) but in fact (2S,4S)-4-hydroxy-2,3,4,5-tetrahydrodipicolinic acid (HTPA), the product released by the DapA-catalyzed reaction.</text>
</comment>
<keyword evidence="7 13" id="KW-0520">NAD</keyword>
<dbReference type="PANTHER" id="PTHR20836">
    <property type="entry name" value="DIHYDRODIPICOLINATE REDUCTASE"/>
    <property type="match status" value="1"/>
</dbReference>
<dbReference type="InterPro" id="IPR000846">
    <property type="entry name" value="DapB_N"/>
</dbReference>
<protein>
    <recommendedName>
        <fullName evidence="10 13">4-hydroxy-tetrahydrodipicolinate reductase</fullName>
        <shortName evidence="13">HTPA reductase</shortName>
        <ecNumber evidence="10 13">1.17.1.8</ecNumber>
    </recommendedName>
</protein>
<comment type="subcellular location">
    <subcellularLocation>
        <location evidence="13">Cytoplasm</location>
    </subcellularLocation>
</comment>
<dbReference type="Proteomes" id="UP000824260">
    <property type="component" value="Unassembled WGS sequence"/>
</dbReference>
<evidence type="ECO:0000256" key="6">
    <source>
        <dbReference type="ARBA" id="ARBA00023002"/>
    </source>
</evidence>
<proteinExistence type="inferred from homology"/>
<keyword evidence="4 13" id="KW-0521">NADP</keyword>
<evidence type="ECO:0000313" key="17">
    <source>
        <dbReference type="Proteomes" id="UP000824260"/>
    </source>
</evidence>
<evidence type="ECO:0000256" key="5">
    <source>
        <dbReference type="ARBA" id="ARBA00022915"/>
    </source>
</evidence>
<reference evidence="16" key="1">
    <citation type="submission" date="2020-10" db="EMBL/GenBank/DDBJ databases">
        <authorList>
            <person name="Gilroy R."/>
        </authorList>
    </citation>
    <scope>NUCLEOTIDE SEQUENCE</scope>
    <source>
        <strain evidence="16">ChiSjej6B24-2974</strain>
    </source>
</reference>
<dbReference type="PIRSF" id="PIRSF000161">
    <property type="entry name" value="DHPR"/>
    <property type="match status" value="1"/>
</dbReference>
<dbReference type="PROSITE" id="PS01298">
    <property type="entry name" value="DAPB"/>
    <property type="match status" value="1"/>
</dbReference>
<dbReference type="InterPro" id="IPR022663">
    <property type="entry name" value="DapB_C"/>
</dbReference>
<evidence type="ECO:0000256" key="13">
    <source>
        <dbReference type="HAMAP-Rule" id="MF_00102"/>
    </source>
</evidence>
<gene>
    <name evidence="13 16" type="primary">dapB</name>
    <name evidence="16" type="ORF">IAA52_09070</name>
</gene>
<evidence type="ECO:0000256" key="10">
    <source>
        <dbReference type="ARBA" id="ARBA00038983"/>
    </source>
</evidence>
<evidence type="ECO:0000256" key="8">
    <source>
        <dbReference type="ARBA" id="ARBA00023154"/>
    </source>
</evidence>
<comment type="similarity">
    <text evidence="1 13">Belongs to the DapB family.</text>
</comment>
<feature type="active site" description="Proton donor/acceptor" evidence="13">
    <location>
        <position position="133"/>
    </location>
</feature>
<comment type="pathway">
    <text evidence="9 13">Amino-acid biosynthesis; L-lysine biosynthesis via DAP pathway; (S)-tetrahydrodipicolinate from L-aspartate: step 4/4.</text>
</comment>
<dbReference type="InterPro" id="IPR036291">
    <property type="entry name" value="NAD(P)-bd_dom_sf"/>
</dbReference>
<comment type="subunit">
    <text evidence="13">Homotetramer.</text>
</comment>
<dbReference type="InterPro" id="IPR023940">
    <property type="entry name" value="DHDPR_bac"/>
</dbReference>
<comment type="function">
    <text evidence="13">Catalyzes the conversion of 4-hydroxy-tetrahydrodipicolinate (HTPA) to tetrahydrodipicolinate.</text>
</comment>
<dbReference type="GO" id="GO:0050661">
    <property type="term" value="F:NADP binding"/>
    <property type="evidence" value="ECO:0007669"/>
    <property type="project" value="UniProtKB-UniRule"/>
</dbReference>
<dbReference type="Gene3D" id="3.40.50.720">
    <property type="entry name" value="NAD(P)-binding Rossmann-like Domain"/>
    <property type="match status" value="1"/>
</dbReference>
<dbReference type="GO" id="GO:0019877">
    <property type="term" value="P:diaminopimelate biosynthetic process"/>
    <property type="evidence" value="ECO:0007669"/>
    <property type="project" value="UniProtKB-UniRule"/>
</dbReference>
<reference evidence="16" key="2">
    <citation type="journal article" date="2021" name="PeerJ">
        <title>Extensive microbial diversity within the chicken gut microbiome revealed by metagenomics and culture.</title>
        <authorList>
            <person name="Gilroy R."/>
            <person name="Ravi A."/>
            <person name="Getino M."/>
            <person name="Pursley I."/>
            <person name="Horton D.L."/>
            <person name="Alikhan N.F."/>
            <person name="Baker D."/>
            <person name="Gharbi K."/>
            <person name="Hall N."/>
            <person name="Watson M."/>
            <person name="Adriaenssens E.M."/>
            <person name="Foster-Nyarko E."/>
            <person name="Jarju S."/>
            <person name="Secka A."/>
            <person name="Antonio M."/>
            <person name="Oren A."/>
            <person name="Chaudhuri R.R."/>
            <person name="La Ragione R."/>
            <person name="Hildebrand F."/>
            <person name="Pallen M.J."/>
        </authorList>
    </citation>
    <scope>NUCLEOTIDE SEQUENCE</scope>
    <source>
        <strain evidence="16">ChiSjej6B24-2974</strain>
    </source>
</reference>
<dbReference type="PANTHER" id="PTHR20836:SF0">
    <property type="entry name" value="4-HYDROXY-TETRAHYDRODIPICOLINATE REDUCTASE 1, CHLOROPLASTIC-RELATED"/>
    <property type="match status" value="1"/>
</dbReference>
<keyword evidence="3 13" id="KW-0028">Amino-acid biosynthesis</keyword>
<dbReference type="GO" id="GO:0009089">
    <property type="term" value="P:lysine biosynthetic process via diaminopimelate"/>
    <property type="evidence" value="ECO:0007669"/>
    <property type="project" value="UniProtKB-UniRule"/>
</dbReference>
<dbReference type="Gene3D" id="3.30.360.10">
    <property type="entry name" value="Dihydrodipicolinate Reductase, domain 2"/>
    <property type="match status" value="1"/>
</dbReference>
<dbReference type="NCBIfam" id="TIGR00036">
    <property type="entry name" value="dapB"/>
    <property type="match status" value="1"/>
</dbReference>
<dbReference type="AlphaFoldDB" id="A0A9D0ZM84"/>
<dbReference type="SUPFAM" id="SSF51735">
    <property type="entry name" value="NAD(P)-binding Rossmann-fold domains"/>
    <property type="match status" value="1"/>
</dbReference>
<name>A0A9D0ZM84_9FIRM</name>
<comment type="catalytic activity">
    <reaction evidence="12 13">
        <text>(S)-2,3,4,5-tetrahydrodipicolinate + NAD(+) + H2O = (2S,4S)-4-hydroxy-2,3,4,5-tetrahydrodipicolinate + NADH + H(+)</text>
        <dbReference type="Rhea" id="RHEA:35323"/>
        <dbReference type="ChEBI" id="CHEBI:15377"/>
        <dbReference type="ChEBI" id="CHEBI:15378"/>
        <dbReference type="ChEBI" id="CHEBI:16845"/>
        <dbReference type="ChEBI" id="CHEBI:57540"/>
        <dbReference type="ChEBI" id="CHEBI:57945"/>
        <dbReference type="ChEBI" id="CHEBI:67139"/>
        <dbReference type="EC" id="1.17.1.8"/>
    </reaction>
</comment>
<evidence type="ECO:0000256" key="12">
    <source>
        <dbReference type="ARBA" id="ARBA00049396"/>
    </source>
</evidence>
<dbReference type="Pfam" id="PF05173">
    <property type="entry name" value="DapB_C"/>
    <property type="match status" value="1"/>
</dbReference>
<feature type="active site" description="Proton donor" evidence="13">
    <location>
        <position position="137"/>
    </location>
</feature>
<evidence type="ECO:0000256" key="11">
    <source>
        <dbReference type="ARBA" id="ARBA00049080"/>
    </source>
</evidence>
<keyword evidence="2 13" id="KW-0963">Cytoplasm</keyword>
<dbReference type="GO" id="GO:0008839">
    <property type="term" value="F:4-hydroxy-tetrahydrodipicolinate reductase"/>
    <property type="evidence" value="ECO:0007669"/>
    <property type="project" value="UniProtKB-UniRule"/>
</dbReference>
<evidence type="ECO:0000256" key="2">
    <source>
        <dbReference type="ARBA" id="ARBA00022490"/>
    </source>
</evidence>
<dbReference type="GO" id="GO:0051287">
    <property type="term" value="F:NAD binding"/>
    <property type="evidence" value="ECO:0007669"/>
    <property type="project" value="UniProtKB-UniRule"/>
</dbReference>
<evidence type="ECO:0000313" key="16">
    <source>
        <dbReference type="EMBL" id="HIQ83238.1"/>
    </source>
</evidence>
<evidence type="ECO:0000259" key="15">
    <source>
        <dbReference type="Pfam" id="PF05173"/>
    </source>
</evidence>
<dbReference type="GO" id="GO:0005829">
    <property type="term" value="C:cytosol"/>
    <property type="evidence" value="ECO:0007669"/>
    <property type="project" value="TreeGrafter"/>
</dbReference>
<dbReference type="EMBL" id="DVFZ01000090">
    <property type="protein sequence ID" value="HIQ83238.1"/>
    <property type="molecule type" value="Genomic_DNA"/>
</dbReference>
<feature type="binding site" evidence="13">
    <location>
        <position position="134"/>
    </location>
    <ligand>
        <name>(S)-2,3,4,5-tetrahydrodipicolinate</name>
        <dbReference type="ChEBI" id="CHEBI:16845"/>
    </ligand>
</feature>
<evidence type="ECO:0000256" key="4">
    <source>
        <dbReference type="ARBA" id="ARBA00022857"/>
    </source>
</evidence>
<dbReference type="HAMAP" id="MF_00102">
    <property type="entry name" value="DapB"/>
    <property type="match status" value="1"/>
</dbReference>
<evidence type="ECO:0000259" key="14">
    <source>
        <dbReference type="Pfam" id="PF01113"/>
    </source>
</evidence>
<dbReference type="Pfam" id="PF01113">
    <property type="entry name" value="DapB_N"/>
    <property type="match status" value="1"/>
</dbReference>
<dbReference type="EC" id="1.17.1.8" evidence="10 13"/>
<keyword evidence="5 13" id="KW-0220">Diaminopimelate biosynthesis</keyword>